<proteinExistence type="predicted"/>
<accession>A0ABQ4WBV5</accession>
<feature type="compositionally biased region" description="Polar residues" evidence="1">
    <location>
        <begin position="33"/>
        <end position="49"/>
    </location>
</feature>
<organism evidence="2 3">
    <name type="scientific">Tanacetum coccineum</name>
    <dbReference type="NCBI Taxonomy" id="301880"/>
    <lineage>
        <taxon>Eukaryota</taxon>
        <taxon>Viridiplantae</taxon>
        <taxon>Streptophyta</taxon>
        <taxon>Embryophyta</taxon>
        <taxon>Tracheophyta</taxon>
        <taxon>Spermatophyta</taxon>
        <taxon>Magnoliopsida</taxon>
        <taxon>eudicotyledons</taxon>
        <taxon>Gunneridae</taxon>
        <taxon>Pentapetalae</taxon>
        <taxon>asterids</taxon>
        <taxon>campanulids</taxon>
        <taxon>Asterales</taxon>
        <taxon>Asteraceae</taxon>
        <taxon>Asteroideae</taxon>
        <taxon>Anthemideae</taxon>
        <taxon>Anthemidinae</taxon>
        <taxon>Tanacetum</taxon>
    </lineage>
</organism>
<keyword evidence="3" id="KW-1185">Reference proteome</keyword>
<reference evidence="2" key="1">
    <citation type="journal article" date="2022" name="Int. J. Mol. Sci.">
        <title>Draft Genome of Tanacetum Coccineum: Genomic Comparison of Closely Related Tanacetum-Family Plants.</title>
        <authorList>
            <person name="Yamashiro T."/>
            <person name="Shiraishi A."/>
            <person name="Nakayama K."/>
            <person name="Satake H."/>
        </authorList>
    </citation>
    <scope>NUCLEOTIDE SEQUENCE</scope>
</reference>
<comment type="caution">
    <text evidence="2">The sequence shown here is derived from an EMBL/GenBank/DDBJ whole genome shotgun (WGS) entry which is preliminary data.</text>
</comment>
<feature type="region of interest" description="Disordered" evidence="1">
    <location>
        <begin position="1"/>
        <end position="68"/>
    </location>
</feature>
<protein>
    <submittedName>
        <fullName evidence="2">Uncharacterized protein</fullName>
    </submittedName>
</protein>
<name>A0ABQ4WBV5_9ASTR</name>
<evidence type="ECO:0000256" key="1">
    <source>
        <dbReference type="SAM" id="MobiDB-lite"/>
    </source>
</evidence>
<sequence>MSQPANDEFSQHLSDDEESNHEDASDTGAAPKQKQQVIPQTTTISNIKSNSKKEVMENSKRRGISAGEGGIVRLLSPINAAEIQADENGKERAKNFCDGHSQRTYREDFMEMSDGFSGASEYIALLLHLHQNPEKESFAGFADEINDVDNEENGHQLQIAMIAIRMKKVL</sequence>
<feature type="compositionally biased region" description="Basic and acidic residues" evidence="1">
    <location>
        <begin position="51"/>
        <end position="60"/>
    </location>
</feature>
<dbReference type="Proteomes" id="UP001151760">
    <property type="component" value="Unassembled WGS sequence"/>
</dbReference>
<evidence type="ECO:0000313" key="3">
    <source>
        <dbReference type="Proteomes" id="UP001151760"/>
    </source>
</evidence>
<evidence type="ECO:0000313" key="2">
    <source>
        <dbReference type="EMBL" id="GJS50309.1"/>
    </source>
</evidence>
<gene>
    <name evidence="2" type="ORF">Tco_0600430</name>
</gene>
<dbReference type="EMBL" id="BQNB010008506">
    <property type="protein sequence ID" value="GJS50309.1"/>
    <property type="molecule type" value="Genomic_DNA"/>
</dbReference>
<reference evidence="2" key="2">
    <citation type="submission" date="2022-01" db="EMBL/GenBank/DDBJ databases">
        <authorList>
            <person name="Yamashiro T."/>
            <person name="Shiraishi A."/>
            <person name="Satake H."/>
            <person name="Nakayama K."/>
        </authorList>
    </citation>
    <scope>NUCLEOTIDE SEQUENCE</scope>
</reference>